<sequence length="118" mass="13364">MWRKMVDIYEREKATRSKGRRDREKDREVSGPTRVEQKNGVVGGCVGNRLSEVRFHSAEHKGKGHGKRRTRAVEEDGGEEGERLGAPFEGGLLNFQGHSRGPPLQTEPERERETIRGV</sequence>
<reference evidence="2 3" key="1">
    <citation type="submission" date="2015-07" db="EMBL/GenBank/DDBJ databases">
        <title>The genome of Dufourea novaeangliae.</title>
        <authorList>
            <person name="Pan H."/>
            <person name="Kapheim K."/>
        </authorList>
    </citation>
    <scope>NUCLEOTIDE SEQUENCE [LARGE SCALE GENOMIC DNA]</scope>
    <source>
        <strain evidence="2">0120121106</strain>
        <tissue evidence="2">Whole body</tissue>
    </source>
</reference>
<evidence type="ECO:0000313" key="2">
    <source>
        <dbReference type="EMBL" id="KZC05155.1"/>
    </source>
</evidence>
<gene>
    <name evidence="2" type="ORF">WN55_08762</name>
</gene>
<proteinExistence type="predicted"/>
<dbReference type="Proteomes" id="UP000076502">
    <property type="component" value="Unassembled WGS sequence"/>
</dbReference>
<feature type="compositionally biased region" description="Basic and acidic residues" evidence="1">
    <location>
        <begin position="1"/>
        <end position="29"/>
    </location>
</feature>
<evidence type="ECO:0000313" key="3">
    <source>
        <dbReference type="Proteomes" id="UP000076502"/>
    </source>
</evidence>
<organism evidence="2 3">
    <name type="scientific">Dufourea novaeangliae</name>
    <name type="common">Sweat bee</name>
    <dbReference type="NCBI Taxonomy" id="178035"/>
    <lineage>
        <taxon>Eukaryota</taxon>
        <taxon>Metazoa</taxon>
        <taxon>Ecdysozoa</taxon>
        <taxon>Arthropoda</taxon>
        <taxon>Hexapoda</taxon>
        <taxon>Insecta</taxon>
        <taxon>Pterygota</taxon>
        <taxon>Neoptera</taxon>
        <taxon>Endopterygota</taxon>
        <taxon>Hymenoptera</taxon>
        <taxon>Apocrita</taxon>
        <taxon>Aculeata</taxon>
        <taxon>Apoidea</taxon>
        <taxon>Anthophila</taxon>
        <taxon>Halictidae</taxon>
        <taxon>Rophitinae</taxon>
        <taxon>Dufourea</taxon>
    </lineage>
</organism>
<keyword evidence="3" id="KW-1185">Reference proteome</keyword>
<dbReference type="AlphaFoldDB" id="A0A154NZR0"/>
<protein>
    <submittedName>
        <fullName evidence="2">Uncharacterized protein</fullName>
    </submittedName>
</protein>
<evidence type="ECO:0000256" key="1">
    <source>
        <dbReference type="SAM" id="MobiDB-lite"/>
    </source>
</evidence>
<name>A0A154NZR0_DUFNO</name>
<feature type="region of interest" description="Disordered" evidence="1">
    <location>
        <begin position="55"/>
        <end position="118"/>
    </location>
</feature>
<feature type="compositionally biased region" description="Basic and acidic residues" evidence="1">
    <location>
        <begin position="107"/>
        <end position="118"/>
    </location>
</feature>
<feature type="region of interest" description="Disordered" evidence="1">
    <location>
        <begin position="1"/>
        <end position="43"/>
    </location>
</feature>
<dbReference type="EMBL" id="KQ434786">
    <property type="protein sequence ID" value="KZC05155.1"/>
    <property type="molecule type" value="Genomic_DNA"/>
</dbReference>
<accession>A0A154NZR0</accession>